<evidence type="ECO:0000313" key="1">
    <source>
        <dbReference type="EMBL" id="TDR95674.1"/>
    </source>
</evidence>
<comment type="caution">
    <text evidence="1">The sequence shown here is derived from an EMBL/GenBank/DDBJ whole genome shotgun (WGS) entry which is preliminary data.</text>
</comment>
<dbReference type="EMBL" id="SNZR01000003">
    <property type="protein sequence ID" value="TDR95674.1"/>
    <property type="molecule type" value="Genomic_DNA"/>
</dbReference>
<name>A0A4R7CB76_9HYPH</name>
<keyword evidence="2" id="KW-1185">Reference proteome</keyword>
<protein>
    <submittedName>
        <fullName evidence="1">Uncharacterized protein</fullName>
    </submittedName>
</protein>
<gene>
    <name evidence="1" type="ORF">EV668_0058</name>
</gene>
<accession>A0A4R7CB76</accession>
<dbReference type="AlphaFoldDB" id="A0A4R7CB76"/>
<evidence type="ECO:0000313" key="2">
    <source>
        <dbReference type="Proteomes" id="UP000295122"/>
    </source>
</evidence>
<reference evidence="1 2" key="1">
    <citation type="submission" date="2019-03" db="EMBL/GenBank/DDBJ databases">
        <title>Genomic Encyclopedia of Type Strains, Phase IV (KMG-IV): sequencing the most valuable type-strain genomes for metagenomic binning, comparative biology and taxonomic classification.</title>
        <authorList>
            <person name="Goeker M."/>
        </authorList>
    </citation>
    <scope>NUCLEOTIDE SEQUENCE [LARGE SCALE GENOMIC DNA]</scope>
    <source>
        <strain evidence="1 2">DSM 25903</strain>
    </source>
</reference>
<sequence>MDQSIRKALVERLTVDLETAGAAFGLGRSAAYRSKKDLGAVRIGGRWAVPTAPLRRKLGLVETEAA</sequence>
<dbReference type="Proteomes" id="UP000295122">
    <property type="component" value="Unassembled WGS sequence"/>
</dbReference>
<organism evidence="1 2">
    <name type="scientific">Enterovirga rhinocerotis</name>
    <dbReference type="NCBI Taxonomy" id="1339210"/>
    <lineage>
        <taxon>Bacteria</taxon>
        <taxon>Pseudomonadati</taxon>
        <taxon>Pseudomonadota</taxon>
        <taxon>Alphaproteobacteria</taxon>
        <taxon>Hyphomicrobiales</taxon>
        <taxon>Methylobacteriaceae</taxon>
        <taxon>Enterovirga</taxon>
    </lineage>
</organism>
<proteinExistence type="predicted"/>
<dbReference type="OrthoDB" id="4954032at2"/>